<dbReference type="InterPro" id="IPR045275">
    <property type="entry name" value="MscS_archaea/bacteria_type"/>
</dbReference>
<gene>
    <name evidence="7" type="ORF">GWK48_09560</name>
</gene>
<dbReference type="InterPro" id="IPR006685">
    <property type="entry name" value="MscS_channel_2nd"/>
</dbReference>
<dbReference type="Pfam" id="PF00924">
    <property type="entry name" value="MS_channel_2nd"/>
    <property type="match status" value="1"/>
</dbReference>
<evidence type="ECO:0000256" key="1">
    <source>
        <dbReference type="ARBA" id="ARBA00004370"/>
    </source>
</evidence>
<name>A0A6N0NXW8_9CREN</name>
<evidence type="ECO:0000256" key="5">
    <source>
        <dbReference type="SAM" id="Phobius"/>
    </source>
</evidence>
<evidence type="ECO:0000256" key="3">
    <source>
        <dbReference type="ARBA" id="ARBA00022989"/>
    </source>
</evidence>
<accession>A0A6N0NXW8</accession>
<feature type="transmembrane region" description="Helical" evidence="5">
    <location>
        <begin position="41"/>
        <end position="60"/>
    </location>
</feature>
<dbReference type="AlphaFoldDB" id="A0A6N0NXW8"/>
<keyword evidence="8" id="KW-1185">Reference proteome</keyword>
<feature type="domain" description="Mechanosensitive ion channel MscS" evidence="6">
    <location>
        <begin position="123"/>
        <end position="207"/>
    </location>
</feature>
<dbReference type="KEGG" id="mten:GWK48_09560"/>
<sequence>MMKSETRIISLVISSIIAVVVVGLAIYVLGMVKILPGNYTLYLEIGVWVIGVLGITYLISLLIKNRLGPAIGLDNASSLSFVVRVIGYVLAIAGVLAAFKVGLGEALAAGGFAGLVLGLASQDVLSNVFGGIMLLISRPYKVGERITVSTWQYSLSFPTYPPKYFSNDYLIPGYTGKVMDITLLYTIILTDEFTELRIPNSIMIQAAIFVHDKNEKRKIRTRYEIPKDMEPDEAIEAIGRSLQDMEGLLEPPVVRILEASQNTLVLGIDVVSKSIYEEPVRSEVIKRATKALKKMREDSIKLNK</sequence>
<keyword evidence="4 5" id="KW-0472">Membrane</keyword>
<dbReference type="InterPro" id="IPR010920">
    <property type="entry name" value="LSM_dom_sf"/>
</dbReference>
<proteinExistence type="predicted"/>
<keyword evidence="3 5" id="KW-1133">Transmembrane helix</keyword>
<feature type="transmembrane region" description="Helical" evidence="5">
    <location>
        <begin position="7"/>
        <end position="29"/>
    </location>
</feature>
<evidence type="ECO:0000313" key="7">
    <source>
        <dbReference type="EMBL" id="QKR01107.1"/>
    </source>
</evidence>
<dbReference type="GeneID" id="55642190"/>
<comment type="subcellular location">
    <subcellularLocation>
        <location evidence="1">Membrane</location>
    </subcellularLocation>
</comment>
<dbReference type="Gene3D" id="2.30.30.60">
    <property type="match status" value="1"/>
</dbReference>
<keyword evidence="2 5" id="KW-0812">Transmembrane</keyword>
<evidence type="ECO:0000256" key="2">
    <source>
        <dbReference type="ARBA" id="ARBA00022692"/>
    </source>
</evidence>
<feature type="transmembrane region" description="Helical" evidence="5">
    <location>
        <begin position="81"/>
        <end position="99"/>
    </location>
</feature>
<dbReference type="GO" id="GO:0016020">
    <property type="term" value="C:membrane"/>
    <property type="evidence" value="ECO:0007669"/>
    <property type="project" value="UniProtKB-SubCell"/>
</dbReference>
<dbReference type="RefSeq" id="WP_174632739.1">
    <property type="nucleotide sequence ID" value="NZ_CP049074.1"/>
</dbReference>
<dbReference type="Proteomes" id="UP000509301">
    <property type="component" value="Chromosome"/>
</dbReference>
<evidence type="ECO:0000313" key="8">
    <source>
        <dbReference type="Proteomes" id="UP000509301"/>
    </source>
</evidence>
<dbReference type="InterPro" id="IPR023408">
    <property type="entry name" value="MscS_beta-dom_sf"/>
</dbReference>
<dbReference type="GO" id="GO:0008381">
    <property type="term" value="F:mechanosensitive monoatomic ion channel activity"/>
    <property type="evidence" value="ECO:0007669"/>
    <property type="project" value="InterPro"/>
</dbReference>
<organism evidence="7 8">
    <name type="scientific">Metallosphaera tengchongensis</name>
    <dbReference type="NCBI Taxonomy" id="1532350"/>
    <lineage>
        <taxon>Archaea</taxon>
        <taxon>Thermoproteota</taxon>
        <taxon>Thermoprotei</taxon>
        <taxon>Sulfolobales</taxon>
        <taxon>Sulfolobaceae</taxon>
        <taxon>Metallosphaera</taxon>
    </lineage>
</organism>
<reference evidence="7 8" key="1">
    <citation type="submission" date="2020-02" db="EMBL/GenBank/DDBJ databases">
        <title>Comparative genome analysis reveals the metabolism and evolution of the thermophilic archaeal genus Metallosphaera.</title>
        <authorList>
            <person name="Jiang C."/>
        </authorList>
    </citation>
    <scope>NUCLEOTIDE SEQUENCE [LARGE SCALE GENOMIC DNA]</scope>
    <source>
        <strain evidence="7 8">Ric-A</strain>
    </source>
</reference>
<dbReference type="EMBL" id="CP049074">
    <property type="protein sequence ID" value="QKR01107.1"/>
    <property type="molecule type" value="Genomic_DNA"/>
</dbReference>
<dbReference type="OrthoDB" id="31543at2157"/>
<evidence type="ECO:0000256" key="4">
    <source>
        <dbReference type="ARBA" id="ARBA00023136"/>
    </source>
</evidence>
<dbReference type="SUPFAM" id="SSF50182">
    <property type="entry name" value="Sm-like ribonucleoproteins"/>
    <property type="match status" value="1"/>
</dbReference>
<dbReference type="PANTHER" id="PTHR30221">
    <property type="entry name" value="SMALL-CONDUCTANCE MECHANOSENSITIVE CHANNEL"/>
    <property type="match status" value="1"/>
</dbReference>
<protein>
    <submittedName>
        <fullName evidence="7">Mechanosensitive ion channel family protein</fullName>
    </submittedName>
</protein>
<evidence type="ECO:0000259" key="6">
    <source>
        <dbReference type="Pfam" id="PF00924"/>
    </source>
</evidence>
<feature type="transmembrane region" description="Helical" evidence="5">
    <location>
        <begin position="111"/>
        <end position="136"/>
    </location>
</feature>
<dbReference type="Gene3D" id="1.10.287.1260">
    <property type="match status" value="1"/>
</dbReference>
<dbReference type="PANTHER" id="PTHR30221:SF1">
    <property type="entry name" value="SMALL-CONDUCTANCE MECHANOSENSITIVE CHANNEL"/>
    <property type="match status" value="1"/>
</dbReference>